<dbReference type="PANTHER" id="PTHR46390">
    <property type="entry name" value="MANNOSE-1-PHOSPHATE GUANYLYLTRANSFERASE"/>
    <property type="match status" value="1"/>
</dbReference>
<protein>
    <recommendedName>
        <fullName evidence="1">Nucleotidyl transferase domain-containing protein</fullName>
    </recommendedName>
</protein>
<dbReference type="AlphaFoldDB" id="A0A382TZP9"/>
<dbReference type="InterPro" id="IPR049577">
    <property type="entry name" value="GMPP_N"/>
</dbReference>
<dbReference type="InterPro" id="IPR051161">
    <property type="entry name" value="Mannose-6P_isomerase_type2"/>
</dbReference>
<dbReference type="GO" id="GO:0000271">
    <property type="term" value="P:polysaccharide biosynthetic process"/>
    <property type="evidence" value="ECO:0007669"/>
    <property type="project" value="InterPro"/>
</dbReference>
<evidence type="ECO:0000313" key="2">
    <source>
        <dbReference type="EMBL" id="SVD26971.1"/>
    </source>
</evidence>
<dbReference type="Gene3D" id="3.90.550.10">
    <property type="entry name" value="Spore Coat Polysaccharide Biosynthesis Protein SpsA, Chain A"/>
    <property type="match status" value="1"/>
</dbReference>
<dbReference type="SUPFAM" id="SSF53448">
    <property type="entry name" value="Nucleotide-diphospho-sugar transferases"/>
    <property type="match status" value="1"/>
</dbReference>
<dbReference type="Pfam" id="PF00483">
    <property type="entry name" value="NTP_transferase"/>
    <property type="match status" value="1"/>
</dbReference>
<name>A0A382TZP9_9ZZZZ</name>
<organism evidence="2">
    <name type="scientific">marine metagenome</name>
    <dbReference type="NCBI Taxonomy" id="408172"/>
    <lineage>
        <taxon>unclassified sequences</taxon>
        <taxon>metagenomes</taxon>
        <taxon>ecological metagenomes</taxon>
    </lineage>
</organism>
<dbReference type="PANTHER" id="PTHR46390:SF1">
    <property type="entry name" value="MANNOSE-1-PHOSPHATE GUANYLYLTRANSFERASE"/>
    <property type="match status" value="1"/>
</dbReference>
<feature type="non-terminal residue" evidence="2">
    <location>
        <position position="281"/>
    </location>
</feature>
<sequence length="281" mass="31117">MKIVPVILSGGFGTRLWPLSSKQYPKQYLPLIGKNTMLQETILRLNGLSDVDDPIIVCNIDHRFLVAEQCQQINIKNPTILLEPIGRNTAPAIAAAALQVLKNKDKVLLVLSADHIIQNIDAFHQAIKIANIQAQKGRLVTFGIVPDDANTEYGYIKFSKSRDCNACTVEEFVEKPNLKTAKSYISKGNYLWNSGIFMFKAGVLIDELSVQEPDIVSMVKFSVDNADKDLCFVSLDKNVFASLPSNSIDYALMEKSNNVMVVSLDAGWSDIGAWSTLYDIS</sequence>
<reference evidence="2" key="1">
    <citation type="submission" date="2018-05" db="EMBL/GenBank/DDBJ databases">
        <authorList>
            <person name="Lanie J.A."/>
            <person name="Ng W.-L."/>
            <person name="Kazmierczak K.M."/>
            <person name="Andrzejewski T.M."/>
            <person name="Davidsen T.M."/>
            <person name="Wayne K.J."/>
            <person name="Tettelin H."/>
            <person name="Glass J.I."/>
            <person name="Rusch D."/>
            <person name="Podicherti R."/>
            <person name="Tsui H.-C.T."/>
            <person name="Winkler M.E."/>
        </authorList>
    </citation>
    <scope>NUCLEOTIDE SEQUENCE</scope>
</reference>
<dbReference type="InterPro" id="IPR006375">
    <property type="entry name" value="Man1P_GuaTrfase/Man6P_Isoase"/>
</dbReference>
<dbReference type="GO" id="GO:0009298">
    <property type="term" value="P:GDP-mannose biosynthetic process"/>
    <property type="evidence" value="ECO:0007669"/>
    <property type="project" value="TreeGrafter"/>
</dbReference>
<dbReference type="InterPro" id="IPR005835">
    <property type="entry name" value="NTP_transferase_dom"/>
</dbReference>
<dbReference type="NCBIfam" id="TIGR01479">
    <property type="entry name" value="GMP_PMI"/>
    <property type="match status" value="1"/>
</dbReference>
<evidence type="ECO:0000259" key="1">
    <source>
        <dbReference type="Pfam" id="PF00483"/>
    </source>
</evidence>
<dbReference type="InterPro" id="IPR029044">
    <property type="entry name" value="Nucleotide-diphossugar_trans"/>
</dbReference>
<gene>
    <name evidence="2" type="ORF">METZ01_LOCUS379825</name>
</gene>
<feature type="domain" description="Nucleotidyl transferase" evidence="1">
    <location>
        <begin position="5"/>
        <end position="280"/>
    </location>
</feature>
<dbReference type="EMBL" id="UINC01140053">
    <property type="protein sequence ID" value="SVD26971.1"/>
    <property type="molecule type" value="Genomic_DNA"/>
</dbReference>
<dbReference type="CDD" id="cd02509">
    <property type="entry name" value="GDP-M1P_Guanylyltransferase"/>
    <property type="match status" value="1"/>
</dbReference>
<dbReference type="GO" id="GO:0004475">
    <property type="term" value="F:mannose-1-phosphate guanylyltransferase (GTP) activity"/>
    <property type="evidence" value="ECO:0007669"/>
    <property type="project" value="InterPro"/>
</dbReference>
<accession>A0A382TZP9</accession>
<proteinExistence type="predicted"/>